<dbReference type="EMBL" id="CAKOFQ010010087">
    <property type="protein sequence ID" value="CAH2018988.1"/>
    <property type="molecule type" value="Genomic_DNA"/>
</dbReference>
<evidence type="ECO:0000313" key="3">
    <source>
        <dbReference type="EMBL" id="CAH2018988.1"/>
    </source>
</evidence>
<reference evidence="3" key="1">
    <citation type="submission" date="2022-03" db="EMBL/GenBank/DDBJ databases">
        <authorList>
            <person name="Sayadi A."/>
        </authorList>
    </citation>
    <scope>NUCLEOTIDE SEQUENCE</scope>
</reference>
<sequence length="216" mass="24208">MLFHRFGTLAHILASTELNWSCTKKKEEMSPNALLDKQAVEIVKQLQKLQGIDGDYDNDSGSGPDRIGRRKTIHNLEKAAQKKRQIGTLDVAFKKRFAKLNANPDGGTPVLSRRMTMRPETMKALEVRVNSVMAERRKSHMQTLGAKNEFQNNNVTRNHRSSVASSIPAKEVFENGHVNKAFVEEEIYGSNSGSRSSLPRPPRPAHSIAWGNTSRM</sequence>
<dbReference type="OrthoDB" id="370884at2759"/>
<organism evidence="3 4">
    <name type="scientific">Acanthoscelides obtectus</name>
    <name type="common">Bean weevil</name>
    <name type="synonym">Bruchus obtectus</name>
    <dbReference type="NCBI Taxonomy" id="200917"/>
    <lineage>
        <taxon>Eukaryota</taxon>
        <taxon>Metazoa</taxon>
        <taxon>Ecdysozoa</taxon>
        <taxon>Arthropoda</taxon>
        <taxon>Hexapoda</taxon>
        <taxon>Insecta</taxon>
        <taxon>Pterygota</taxon>
        <taxon>Neoptera</taxon>
        <taxon>Endopterygota</taxon>
        <taxon>Coleoptera</taxon>
        <taxon>Polyphaga</taxon>
        <taxon>Cucujiformia</taxon>
        <taxon>Chrysomeloidea</taxon>
        <taxon>Chrysomelidae</taxon>
        <taxon>Bruchinae</taxon>
        <taxon>Bruchini</taxon>
        <taxon>Acanthoscelides</taxon>
    </lineage>
</organism>
<accession>A0A9P0QF30</accession>
<dbReference type="EMBL" id="CAKOFQ010007659">
    <property type="protein sequence ID" value="CAH2005832.1"/>
    <property type="molecule type" value="Genomic_DNA"/>
</dbReference>
<comment type="caution">
    <text evidence="3">The sequence shown here is derived from an EMBL/GenBank/DDBJ whole genome shotgun (WGS) entry which is preliminary data.</text>
</comment>
<gene>
    <name evidence="2" type="ORF">ACAOBT_LOCUS28767</name>
    <name evidence="3" type="ORF">ACAOBT_LOCUS36980</name>
</gene>
<keyword evidence="4" id="KW-1185">Reference proteome</keyword>
<dbReference type="AlphaFoldDB" id="A0A9P0QF30"/>
<evidence type="ECO:0000313" key="4">
    <source>
        <dbReference type="Proteomes" id="UP001152888"/>
    </source>
</evidence>
<evidence type="ECO:0000313" key="2">
    <source>
        <dbReference type="EMBL" id="CAH2005832.1"/>
    </source>
</evidence>
<proteinExistence type="predicted"/>
<feature type="region of interest" description="Disordered" evidence="1">
    <location>
        <begin position="190"/>
        <end position="216"/>
    </location>
</feature>
<dbReference type="Proteomes" id="UP001152888">
    <property type="component" value="Unassembled WGS sequence"/>
</dbReference>
<protein>
    <submittedName>
        <fullName evidence="3">Uncharacterized protein</fullName>
    </submittedName>
</protein>
<name>A0A9P0QF30_ACAOB</name>
<evidence type="ECO:0000256" key="1">
    <source>
        <dbReference type="SAM" id="MobiDB-lite"/>
    </source>
</evidence>